<keyword evidence="1 2" id="KW-0728">SH3 domain</keyword>
<reference evidence="5" key="2">
    <citation type="submission" date="2025-09" db="UniProtKB">
        <authorList>
            <consortium name="Ensembl"/>
        </authorList>
    </citation>
    <scope>IDENTIFICATION</scope>
</reference>
<proteinExistence type="predicted"/>
<protein>
    <submittedName>
        <fullName evidence="5">Uncharacterized protein</fullName>
    </submittedName>
</protein>
<feature type="domain" description="SH3" evidence="3">
    <location>
        <begin position="231"/>
        <end position="292"/>
    </location>
</feature>
<dbReference type="SUPFAM" id="SSF48065">
    <property type="entry name" value="DBL homology domain (DH-domain)"/>
    <property type="match status" value="1"/>
</dbReference>
<dbReference type="InterPro" id="IPR036028">
    <property type="entry name" value="SH3-like_dom_sf"/>
</dbReference>
<evidence type="ECO:0000256" key="2">
    <source>
        <dbReference type="PROSITE-ProRule" id="PRU00192"/>
    </source>
</evidence>
<dbReference type="InterPro" id="IPR000219">
    <property type="entry name" value="DH_dom"/>
</dbReference>
<dbReference type="PANTHER" id="PTHR12845">
    <property type="entry name" value="GUANINE NUCLEOTIDE EXCHANGE FACTOR"/>
    <property type="match status" value="1"/>
</dbReference>
<dbReference type="SMART" id="SM00326">
    <property type="entry name" value="SH3"/>
    <property type="match status" value="1"/>
</dbReference>
<dbReference type="InterPro" id="IPR001452">
    <property type="entry name" value="SH3_domain"/>
</dbReference>
<reference evidence="5" key="1">
    <citation type="submission" date="2025-08" db="UniProtKB">
        <authorList>
            <consortium name="Ensembl"/>
        </authorList>
    </citation>
    <scope>IDENTIFICATION</scope>
</reference>
<evidence type="ECO:0000313" key="5">
    <source>
        <dbReference type="Ensembl" id="ENSPMAP00000007174.1"/>
    </source>
</evidence>
<organism evidence="5">
    <name type="scientific">Petromyzon marinus</name>
    <name type="common">Sea lamprey</name>
    <dbReference type="NCBI Taxonomy" id="7757"/>
    <lineage>
        <taxon>Eukaryota</taxon>
        <taxon>Metazoa</taxon>
        <taxon>Chordata</taxon>
        <taxon>Craniata</taxon>
        <taxon>Vertebrata</taxon>
        <taxon>Cyclostomata</taxon>
        <taxon>Hyperoartia</taxon>
        <taxon>Petromyzontiformes</taxon>
        <taxon>Petromyzontidae</taxon>
        <taxon>Petromyzon</taxon>
    </lineage>
</organism>
<dbReference type="HOGENOM" id="CLU_012820_0_0_1"/>
<dbReference type="CDD" id="cd11793">
    <property type="entry name" value="SH3_ephexin1_like"/>
    <property type="match status" value="1"/>
</dbReference>
<name>S4RPN8_PETMA</name>
<dbReference type="InterPro" id="IPR047271">
    <property type="entry name" value="Ephexin-like"/>
</dbReference>
<dbReference type="GO" id="GO:0005085">
    <property type="term" value="F:guanyl-nucleotide exchange factor activity"/>
    <property type="evidence" value="ECO:0007669"/>
    <property type="project" value="InterPro"/>
</dbReference>
<feature type="domain" description="DH" evidence="4">
    <location>
        <begin position="1"/>
        <end position="76"/>
    </location>
</feature>
<dbReference type="Gene3D" id="1.20.900.10">
    <property type="entry name" value="Dbl homology (DH) domain"/>
    <property type="match status" value="1"/>
</dbReference>
<dbReference type="AlphaFoldDB" id="S4RPN8"/>
<dbReference type="Pfam" id="PF07653">
    <property type="entry name" value="SH3_2"/>
    <property type="match status" value="1"/>
</dbReference>
<evidence type="ECO:0000256" key="1">
    <source>
        <dbReference type="ARBA" id="ARBA00022443"/>
    </source>
</evidence>
<sequence length="319" mass="35906">KDKGLFSSKIKLLEEAPVCEKLPFLSFLSVPYQRITRYQLLVKNVISKAEESVESGNVVELALSKLEELVQQSDKGVGERTQAEQVVNIANNIYFEKGMKSLAIVSQSRSLLKSGKLLVQEKAKTIIPMAVARFTQGKTYVMLLLFNDFLIVATKQKGGRLLVLDYADRAFVMAAEAEGNSDAFLLTLMDNHQGKQAEWLLAASNTPRLYRRWWFDESCTPPPRPARAAAADCPVVQCVRDYVALEIDELNLREEDVLCVIRKTPDGWMEGERLRSGDRGWFPASHVEEIASHHVDARNLREHKLSLMKSKMQGSTPQP</sequence>
<dbReference type="PANTHER" id="PTHR12845:SF5">
    <property type="entry name" value="EPHEXIN, ISOFORM D"/>
    <property type="match status" value="1"/>
</dbReference>
<dbReference type="Gene3D" id="2.30.30.40">
    <property type="entry name" value="SH3 Domains"/>
    <property type="match status" value="1"/>
</dbReference>
<evidence type="ECO:0000259" key="4">
    <source>
        <dbReference type="PROSITE" id="PS50010"/>
    </source>
</evidence>
<dbReference type="Ensembl" id="ENSPMAT00000007206.1">
    <property type="protein sequence ID" value="ENSPMAP00000007174.1"/>
    <property type="gene ID" value="ENSPMAG00000006509.1"/>
</dbReference>
<dbReference type="SUPFAM" id="SSF50044">
    <property type="entry name" value="SH3-domain"/>
    <property type="match status" value="1"/>
</dbReference>
<dbReference type="PROSITE" id="PS50002">
    <property type="entry name" value="SH3"/>
    <property type="match status" value="1"/>
</dbReference>
<dbReference type="InterPro" id="IPR035899">
    <property type="entry name" value="DBL_dom_sf"/>
</dbReference>
<dbReference type="PROSITE" id="PS50010">
    <property type="entry name" value="DH_2"/>
    <property type="match status" value="1"/>
</dbReference>
<dbReference type="GeneTree" id="ENSGT01030000234571"/>
<evidence type="ECO:0000259" key="3">
    <source>
        <dbReference type="PROSITE" id="PS50002"/>
    </source>
</evidence>
<dbReference type="Pfam" id="PF00621">
    <property type="entry name" value="RhoGEF"/>
    <property type="match status" value="1"/>
</dbReference>
<accession>S4RPN8</accession>
<dbReference type="STRING" id="7757.ENSPMAP00000007174"/>